<dbReference type="RefSeq" id="XP_016265596.1">
    <property type="nucleotide sequence ID" value="XM_016404591.1"/>
</dbReference>
<proteinExistence type="inferred from homology"/>
<evidence type="ECO:0000313" key="5">
    <source>
        <dbReference type="Proteomes" id="UP000053342"/>
    </source>
</evidence>
<dbReference type="PRINTS" id="PR00412">
    <property type="entry name" value="EPOXHYDRLASE"/>
</dbReference>
<accession>A0A0D2DSE1</accession>
<dbReference type="PANTHER" id="PTHR43329">
    <property type="entry name" value="EPOXIDE HYDROLASE"/>
    <property type="match status" value="1"/>
</dbReference>
<evidence type="ECO:0000259" key="3">
    <source>
        <dbReference type="Pfam" id="PF00561"/>
    </source>
</evidence>
<organism evidence="4 5">
    <name type="scientific">Exophiala oligosperma</name>
    <dbReference type="NCBI Taxonomy" id="215243"/>
    <lineage>
        <taxon>Eukaryota</taxon>
        <taxon>Fungi</taxon>
        <taxon>Dikarya</taxon>
        <taxon>Ascomycota</taxon>
        <taxon>Pezizomycotina</taxon>
        <taxon>Eurotiomycetes</taxon>
        <taxon>Chaetothyriomycetidae</taxon>
        <taxon>Chaetothyriales</taxon>
        <taxon>Herpotrichiellaceae</taxon>
        <taxon>Exophiala</taxon>
    </lineage>
</organism>
<dbReference type="SUPFAM" id="SSF53474">
    <property type="entry name" value="alpha/beta-Hydrolases"/>
    <property type="match status" value="1"/>
</dbReference>
<keyword evidence="1" id="KW-0378">Hydrolase</keyword>
<dbReference type="Gene3D" id="3.40.50.1820">
    <property type="entry name" value="alpha/beta hydrolase"/>
    <property type="match status" value="1"/>
</dbReference>
<dbReference type="InterPro" id="IPR029058">
    <property type="entry name" value="AB_hydrolase_fold"/>
</dbReference>
<dbReference type="OrthoDB" id="408373at2759"/>
<dbReference type="VEuPathDB" id="FungiDB:PV06_03776"/>
<evidence type="ECO:0000256" key="2">
    <source>
        <dbReference type="ARBA" id="ARBA00038334"/>
    </source>
</evidence>
<dbReference type="STRING" id="215243.A0A0D2DSE1"/>
<dbReference type="AlphaFoldDB" id="A0A0D2DSE1"/>
<dbReference type="Pfam" id="PF00561">
    <property type="entry name" value="Abhydrolase_1"/>
    <property type="match status" value="1"/>
</dbReference>
<gene>
    <name evidence="4" type="ORF">PV06_03776</name>
</gene>
<reference evidence="4 5" key="1">
    <citation type="submission" date="2015-01" db="EMBL/GenBank/DDBJ databases">
        <title>The Genome Sequence of Exophiala oligosperma CBS72588.</title>
        <authorList>
            <consortium name="The Broad Institute Genomics Platform"/>
            <person name="Cuomo C."/>
            <person name="de Hoog S."/>
            <person name="Gorbushina A."/>
            <person name="Stielow B."/>
            <person name="Teixiera M."/>
            <person name="Abouelleil A."/>
            <person name="Chapman S.B."/>
            <person name="Priest M."/>
            <person name="Young S.K."/>
            <person name="Wortman J."/>
            <person name="Nusbaum C."/>
            <person name="Birren B."/>
        </authorList>
    </citation>
    <scope>NUCLEOTIDE SEQUENCE [LARGE SCALE GENOMIC DNA]</scope>
    <source>
        <strain evidence="4 5">CBS 72588</strain>
    </source>
</reference>
<evidence type="ECO:0000256" key="1">
    <source>
        <dbReference type="ARBA" id="ARBA00022801"/>
    </source>
</evidence>
<sequence length="357" mass="40669">MADKIRPYNDPRISYRSAHLNGFTYGYIYSEASPSVPSRGTIFLVHGFPDLSLGWRYQIPFLTSLGLDVVAIDCMGYGRTDSPLHTLSAYTYKRVSDDIATLASQLHLSEIILGGHDWGGAIVYRVAQYHPRLIKAVFSICTPYFPPSPRYEPLGIQVQTKLPNFGYQLHFASGEIEAHVQQSKPAIRAFLNNMYGARTTDDNQVAFSAETGVDLARQTRVGKNRLLDDDEMEYYVSEYARHGLNGPLNWYRNREDNYMNEWRDFFDNGRKSPEQIKKDLTIKQPVLFVLATKDQALKPFMAERMGDRIPNLTRREVVSGHWALWQQPEEVNRHIGEWLKEKVFTKHGGGGGDGSKL</sequence>
<comment type="similarity">
    <text evidence="2">Belongs to the AB hydrolase superfamily. Epoxide hydrolase family.</text>
</comment>
<keyword evidence="5" id="KW-1185">Reference proteome</keyword>
<dbReference type="InterPro" id="IPR000639">
    <property type="entry name" value="Epox_hydrolase-like"/>
</dbReference>
<feature type="domain" description="AB hydrolase-1" evidence="3">
    <location>
        <begin position="41"/>
        <end position="327"/>
    </location>
</feature>
<name>A0A0D2DSE1_9EURO</name>
<dbReference type="EMBL" id="KN847334">
    <property type="protein sequence ID" value="KIW45380.1"/>
    <property type="molecule type" value="Genomic_DNA"/>
</dbReference>
<dbReference type="GeneID" id="27355850"/>
<dbReference type="GO" id="GO:0016787">
    <property type="term" value="F:hydrolase activity"/>
    <property type="evidence" value="ECO:0007669"/>
    <property type="project" value="UniProtKB-KW"/>
</dbReference>
<protein>
    <recommendedName>
        <fullName evidence="3">AB hydrolase-1 domain-containing protein</fullName>
    </recommendedName>
</protein>
<dbReference type="Proteomes" id="UP000053342">
    <property type="component" value="Unassembled WGS sequence"/>
</dbReference>
<dbReference type="InterPro" id="IPR000073">
    <property type="entry name" value="AB_hydrolase_1"/>
</dbReference>
<evidence type="ECO:0000313" key="4">
    <source>
        <dbReference type="EMBL" id="KIW45380.1"/>
    </source>
</evidence>
<dbReference type="HOGENOM" id="CLU_020336_7_5_1"/>